<dbReference type="GO" id="GO:0003924">
    <property type="term" value="F:GTPase activity"/>
    <property type="evidence" value="ECO:0007669"/>
    <property type="project" value="InterPro"/>
</dbReference>
<dbReference type="SMART" id="SM00175">
    <property type="entry name" value="RAB"/>
    <property type="match status" value="1"/>
</dbReference>
<dbReference type="VEuPathDB" id="VectorBase:GAUT051233"/>
<dbReference type="InterPro" id="IPR027417">
    <property type="entry name" value="P-loop_NTPase"/>
</dbReference>
<accession>A0A1A9VXZ0</accession>
<dbReference type="Proteomes" id="UP000078200">
    <property type="component" value="Unassembled WGS sequence"/>
</dbReference>
<dbReference type="GO" id="GO:0005525">
    <property type="term" value="F:GTP binding"/>
    <property type="evidence" value="ECO:0007669"/>
    <property type="project" value="UniProtKB-KW"/>
</dbReference>
<protein>
    <recommendedName>
        <fullName evidence="7">Roc domain-containing protein</fullName>
    </recommendedName>
</protein>
<reference evidence="5" key="1">
    <citation type="submission" date="2020-05" db="UniProtKB">
        <authorList>
            <consortium name="EnsemblMetazoa"/>
        </authorList>
    </citation>
    <scope>IDENTIFICATION</scope>
    <source>
        <strain evidence="5">TTRI</strain>
    </source>
</reference>
<dbReference type="AlphaFoldDB" id="A0A1A9VXZ0"/>
<organism evidence="5 6">
    <name type="scientific">Glossina austeni</name>
    <name type="common">Savannah tsetse fly</name>
    <dbReference type="NCBI Taxonomy" id="7395"/>
    <lineage>
        <taxon>Eukaryota</taxon>
        <taxon>Metazoa</taxon>
        <taxon>Ecdysozoa</taxon>
        <taxon>Arthropoda</taxon>
        <taxon>Hexapoda</taxon>
        <taxon>Insecta</taxon>
        <taxon>Pterygota</taxon>
        <taxon>Neoptera</taxon>
        <taxon>Endopterygota</taxon>
        <taxon>Diptera</taxon>
        <taxon>Brachycera</taxon>
        <taxon>Muscomorpha</taxon>
        <taxon>Hippoboscoidea</taxon>
        <taxon>Glossinidae</taxon>
        <taxon>Glossina</taxon>
    </lineage>
</organism>
<dbReference type="GO" id="GO:0000054">
    <property type="term" value="P:ribosomal subunit export from nucleus"/>
    <property type="evidence" value="ECO:0007669"/>
    <property type="project" value="TreeGrafter"/>
</dbReference>
<evidence type="ECO:0000256" key="3">
    <source>
        <dbReference type="ARBA" id="ARBA00022927"/>
    </source>
</evidence>
<evidence type="ECO:0008006" key="7">
    <source>
        <dbReference type="Google" id="ProtNLM"/>
    </source>
</evidence>
<evidence type="ECO:0000256" key="4">
    <source>
        <dbReference type="ARBA" id="ARBA00023134"/>
    </source>
</evidence>
<evidence type="ECO:0000256" key="2">
    <source>
        <dbReference type="ARBA" id="ARBA00022741"/>
    </source>
</evidence>
<dbReference type="PANTHER" id="PTHR24071:SF0">
    <property type="entry name" value="GTP-BINDING NUCLEAR PROTEIN RAN"/>
    <property type="match status" value="1"/>
</dbReference>
<dbReference type="SMART" id="SM00176">
    <property type="entry name" value="RAN"/>
    <property type="match status" value="1"/>
</dbReference>
<dbReference type="InterPro" id="IPR002041">
    <property type="entry name" value="Ran_GTPase"/>
</dbReference>
<dbReference type="EnsemblMetazoa" id="GAUT051233-RA">
    <property type="protein sequence ID" value="GAUT051233-PA"/>
    <property type="gene ID" value="GAUT051233"/>
</dbReference>
<dbReference type="Gene3D" id="3.40.50.300">
    <property type="entry name" value="P-loop containing nucleotide triphosphate hydrolases"/>
    <property type="match status" value="1"/>
</dbReference>
<dbReference type="InterPro" id="IPR001806">
    <property type="entry name" value="Small_GTPase"/>
</dbReference>
<keyword evidence="1" id="KW-0813">Transport</keyword>
<evidence type="ECO:0000256" key="1">
    <source>
        <dbReference type="ARBA" id="ARBA00022448"/>
    </source>
</evidence>
<evidence type="ECO:0000313" key="5">
    <source>
        <dbReference type="EnsemblMetazoa" id="GAUT051233-PA"/>
    </source>
</evidence>
<proteinExistence type="predicted"/>
<dbReference type="STRING" id="7395.A0A1A9VXZ0"/>
<dbReference type="PANTHER" id="PTHR24071">
    <property type="entry name" value="RAN GTPASE"/>
    <property type="match status" value="1"/>
</dbReference>
<keyword evidence="4" id="KW-0342">GTP-binding</keyword>
<dbReference type="GO" id="GO:0005737">
    <property type="term" value="C:cytoplasm"/>
    <property type="evidence" value="ECO:0007669"/>
    <property type="project" value="TreeGrafter"/>
</dbReference>
<keyword evidence="2" id="KW-0547">Nucleotide-binding</keyword>
<evidence type="ECO:0000313" key="6">
    <source>
        <dbReference type="Proteomes" id="UP000078200"/>
    </source>
</evidence>
<keyword evidence="6" id="KW-1185">Reference proteome</keyword>
<dbReference type="SUPFAM" id="SSF52540">
    <property type="entry name" value="P-loop containing nucleoside triphosphate hydrolases"/>
    <property type="match status" value="1"/>
</dbReference>
<dbReference type="GO" id="GO:0006606">
    <property type="term" value="P:protein import into nucleus"/>
    <property type="evidence" value="ECO:0007669"/>
    <property type="project" value="TreeGrafter"/>
</dbReference>
<name>A0A1A9VXZ0_GLOAU</name>
<keyword evidence="3" id="KW-0653">Protein transport</keyword>
<dbReference type="Pfam" id="PF00071">
    <property type="entry name" value="Ras"/>
    <property type="match status" value="1"/>
</dbReference>
<dbReference type="PRINTS" id="PR00449">
    <property type="entry name" value="RASTRNSFRMNG"/>
</dbReference>
<dbReference type="GO" id="GO:0005634">
    <property type="term" value="C:nucleus"/>
    <property type="evidence" value="ECO:0007669"/>
    <property type="project" value="TreeGrafter"/>
</dbReference>
<sequence length="135" mass="15380">MIEDAKIPYIKCVLLGDGATGNSTYIKRYLTGVSSLSVDVHSLTFPTNKRDVIFNVWDRAGEEQFCGLRHGYYIQAECAIIMFDVTSHMTDNNTRYFDISSRLNYNLEKPFTWMAQKLLGDIILKVVHMSTLLSS</sequence>